<gene>
    <name evidence="10" type="ORF">GCM10014715_18940</name>
</gene>
<dbReference type="GO" id="GO:0020037">
    <property type="term" value="F:heme binding"/>
    <property type="evidence" value="ECO:0007669"/>
    <property type="project" value="TreeGrafter"/>
</dbReference>
<feature type="domain" description="NarG-like" evidence="9">
    <location>
        <begin position="13"/>
        <end position="68"/>
    </location>
</feature>
<evidence type="ECO:0000256" key="2">
    <source>
        <dbReference type="ARBA" id="ARBA00022448"/>
    </source>
</evidence>
<dbReference type="Proteomes" id="UP000641386">
    <property type="component" value="Unassembled WGS sequence"/>
</dbReference>
<dbReference type="InterPro" id="IPR036197">
    <property type="entry name" value="NarG-like_sf"/>
</dbReference>
<dbReference type="GO" id="GO:0009055">
    <property type="term" value="F:electron transfer activity"/>
    <property type="evidence" value="ECO:0007669"/>
    <property type="project" value="TreeGrafter"/>
</dbReference>
<evidence type="ECO:0000256" key="8">
    <source>
        <dbReference type="ARBA" id="ARBA00023136"/>
    </source>
</evidence>
<keyword evidence="5" id="KW-0249">Electron transport</keyword>
<dbReference type="EMBL" id="BNBC01000006">
    <property type="protein sequence ID" value="GHE65525.1"/>
    <property type="molecule type" value="Genomic_DNA"/>
</dbReference>
<reference evidence="10" key="2">
    <citation type="submission" date="2020-09" db="EMBL/GenBank/DDBJ databases">
        <authorList>
            <person name="Sun Q."/>
            <person name="Ohkuma M."/>
        </authorList>
    </citation>
    <scope>NUCLEOTIDE SEQUENCE</scope>
    <source>
        <strain evidence="10">JCM 3302</strain>
    </source>
</reference>
<keyword evidence="7" id="KW-0560">Oxidoreductase</keyword>
<dbReference type="InterPro" id="IPR023234">
    <property type="entry name" value="NarG-like_domain"/>
</dbReference>
<evidence type="ECO:0000256" key="1">
    <source>
        <dbReference type="ARBA" id="ARBA00004651"/>
    </source>
</evidence>
<keyword evidence="4" id="KW-0812">Transmembrane</keyword>
<keyword evidence="6" id="KW-1133">Transmembrane helix</keyword>
<keyword evidence="8" id="KW-0472">Membrane</keyword>
<evidence type="ECO:0000259" key="9">
    <source>
        <dbReference type="Pfam" id="PF02665"/>
    </source>
</evidence>
<evidence type="ECO:0000313" key="10">
    <source>
        <dbReference type="EMBL" id="GHE65525.1"/>
    </source>
</evidence>
<evidence type="ECO:0000256" key="7">
    <source>
        <dbReference type="ARBA" id="ARBA00023002"/>
    </source>
</evidence>
<keyword evidence="3" id="KW-1003">Cell membrane</keyword>
<dbReference type="GO" id="GO:0005886">
    <property type="term" value="C:plasma membrane"/>
    <property type="evidence" value="ECO:0007669"/>
    <property type="project" value="UniProtKB-SubCell"/>
</dbReference>
<dbReference type="SUPFAM" id="SSF103501">
    <property type="entry name" value="Respiratory nitrate reductase 1 gamma chain"/>
    <property type="match status" value="1"/>
</dbReference>
<dbReference type="PANTHER" id="PTHR30598">
    <property type="entry name" value="NITRATE REDUCTASE PRIVATE CHAPERONE, REDOX ENZYME MATURATION PROTEIN REMP FAMILY"/>
    <property type="match status" value="1"/>
</dbReference>
<evidence type="ECO:0000256" key="5">
    <source>
        <dbReference type="ARBA" id="ARBA00022982"/>
    </source>
</evidence>
<dbReference type="InterPro" id="IPR051936">
    <property type="entry name" value="Heme-iron_electron_transfer"/>
</dbReference>
<keyword evidence="2" id="KW-0813">Transport</keyword>
<keyword evidence="11" id="KW-1185">Reference proteome</keyword>
<dbReference type="AlphaFoldDB" id="A0A918ZRW0"/>
<accession>A0A918ZRW0</accession>
<dbReference type="GO" id="GO:0008940">
    <property type="term" value="F:nitrate reductase activity"/>
    <property type="evidence" value="ECO:0007669"/>
    <property type="project" value="TreeGrafter"/>
</dbReference>
<evidence type="ECO:0000256" key="4">
    <source>
        <dbReference type="ARBA" id="ARBA00022692"/>
    </source>
</evidence>
<dbReference type="GO" id="GO:0019645">
    <property type="term" value="P:anaerobic electron transport chain"/>
    <property type="evidence" value="ECO:0007669"/>
    <property type="project" value="TreeGrafter"/>
</dbReference>
<dbReference type="Gene3D" id="1.20.950.20">
    <property type="entry name" value="Transmembrane di-heme cytochromes, Chain C"/>
    <property type="match status" value="1"/>
</dbReference>
<reference evidence="10" key="1">
    <citation type="journal article" date="2014" name="Int. J. Syst. Evol. Microbiol.">
        <title>Complete genome sequence of Corynebacterium casei LMG S-19264T (=DSM 44701T), isolated from a smear-ripened cheese.</title>
        <authorList>
            <consortium name="US DOE Joint Genome Institute (JGI-PGF)"/>
            <person name="Walter F."/>
            <person name="Albersmeier A."/>
            <person name="Kalinowski J."/>
            <person name="Ruckert C."/>
        </authorList>
    </citation>
    <scope>NUCLEOTIDE SEQUENCE</scope>
    <source>
        <strain evidence="10">JCM 3302</strain>
    </source>
</reference>
<name>A0A918ZRW0_9ACTN</name>
<evidence type="ECO:0000256" key="3">
    <source>
        <dbReference type="ARBA" id="ARBA00022475"/>
    </source>
</evidence>
<sequence length="83" mass="8928">MTPPPPSGSPSPTFDPDVTATAHAPLVYRLHALLAPALFALWPFGRLVHAFAVPLGHPARPCVVYRSRRAAPSGRTPRRSPAR</sequence>
<comment type="caution">
    <text evidence="10">The sequence shown here is derived from an EMBL/GenBank/DDBJ whole genome shotgun (WGS) entry which is preliminary data.</text>
</comment>
<dbReference type="Pfam" id="PF02665">
    <property type="entry name" value="Nitrate_red_gam"/>
    <property type="match status" value="1"/>
</dbReference>
<evidence type="ECO:0000256" key="6">
    <source>
        <dbReference type="ARBA" id="ARBA00022989"/>
    </source>
</evidence>
<protein>
    <recommendedName>
        <fullName evidence="9">NarG-like domain-containing protein</fullName>
    </recommendedName>
</protein>
<organism evidence="10 11">
    <name type="scientific">Streptomyces spiralis</name>
    <dbReference type="NCBI Taxonomy" id="66376"/>
    <lineage>
        <taxon>Bacteria</taxon>
        <taxon>Bacillati</taxon>
        <taxon>Actinomycetota</taxon>
        <taxon>Actinomycetes</taxon>
        <taxon>Kitasatosporales</taxon>
        <taxon>Streptomycetaceae</taxon>
        <taxon>Streptomyces</taxon>
    </lineage>
</organism>
<evidence type="ECO:0000313" key="11">
    <source>
        <dbReference type="Proteomes" id="UP000641386"/>
    </source>
</evidence>
<comment type="subcellular location">
    <subcellularLocation>
        <location evidence="1">Cell membrane</location>
        <topology evidence="1">Multi-pass membrane protein</topology>
    </subcellularLocation>
</comment>
<dbReference type="PANTHER" id="PTHR30598:SF3">
    <property type="entry name" value="RESPIRATORY NITRATE REDUCTASE 1 GAMMA CHAIN"/>
    <property type="match status" value="1"/>
</dbReference>
<proteinExistence type="predicted"/>